<dbReference type="PANTHER" id="PTHR33050:SF7">
    <property type="entry name" value="RIBONUCLEASE H"/>
    <property type="match status" value="1"/>
</dbReference>
<name>A0AAD8GKR8_ACIOX</name>
<dbReference type="InterPro" id="IPR052055">
    <property type="entry name" value="Hepadnavirus_pol/RT"/>
</dbReference>
<dbReference type="InterPro" id="IPR043502">
    <property type="entry name" value="DNA/RNA_pol_sf"/>
</dbReference>
<keyword evidence="2" id="KW-1185">Reference proteome</keyword>
<dbReference type="Proteomes" id="UP001230051">
    <property type="component" value="Unassembled WGS sequence"/>
</dbReference>
<dbReference type="SUPFAM" id="SSF56672">
    <property type="entry name" value="DNA/RNA polymerases"/>
    <property type="match status" value="1"/>
</dbReference>
<proteinExistence type="predicted"/>
<gene>
    <name evidence="1" type="ORF">AOXY_G771</name>
</gene>
<protein>
    <recommendedName>
        <fullName evidence="3">Reverse transcriptase domain-containing protein</fullName>
    </recommendedName>
</protein>
<feature type="non-terminal residue" evidence="1">
    <location>
        <position position="161"/>
    </location>
</feature>
<evidence type="ECO:0000313" key="1">
    <source>
        <dbReference type="EMBL" id="KAK1176000.1"/>
    </source>
</evidence>
<sequence length="161" mass="17966">FGVQWCSKFYFSVRLTFSCRSSPKIFDALSEALCWILLNNYSIPFLLHLLDDFLLIDFPHASPAQNLTILKSLFSNLCIPLASEKTLGPLTSIEFLGFTLDSQSFSALLPCDCMSLVSIISTFLSGPPPAKHSLLSLLGHLNYAMRIIPQGRDFISYLLLL</sequence>
<feature type="non-terminal residue" evidence="1">
    <location>
        <position position="1"/>
    </location>
</feature>
<evidence type="ECO:0008006" key="3">
    <source>
        <dbReference type="Google" id="ProtNLM"/>
    </source>
</evidence>
<accession>A0AAD8GKR8</accession>
<comment type="caution">
    <text evidence="1">The sequence shown here is derived from an EMBL/GenBank/DDBJ whole genome shotgun (WGS) entry which is preliminary data.</text>
</comment>
<dbReference type="EMBL" id="JAGXEW010000001">
    <property type="protein sequence ID" value="KAK1176000.1"/>
    <property type="molecule type" value="Genomic_DNA"/>
</dbReference>
<evidence type="ECO:0000313" key="2">
    <source>
        <dbReference type="Proteomes" id="UP001230051"/>
    </source>
</evidence>
<dbReference type="AlphaFoldDB" id="A0AAD8GKR8"/>
<dbReference type="PANTHER" id="PTHR33050">
    <property type="entry name" value="REVERSE TRANSCRIPTASE DOMAIN-CONTAINING PROTEIN"/>
    <property type="match status" value="1"/>
</dbReference>
<organism evidence="1 2">
    <name type="scientific">Acipenser oxyrinchus oxyrinchus</name>
    <dbReference type="NCBI Taxonomy" id="40147"/>
    <lineage>
        <taxon>Eukaryota</taxon>
        <taxon>Metazoa</taxon>
        <taxon>Chordata</taxon>
        <taxon>Craniata</taxon>
        <taxon>Vertebrata</taxon>
        <taxon>Euteleostomi</taxon>
        <taxon>Actinopterygii</taxon>
        <taxon>Chondrostei</taxon>
        <taxon>Acipenseriformes</taxon>
        <taxon>Acipenseridae</taxon>
        <taxon>Acipenser</taxon>
    </lineage>
</organism>
<reference evidence="1" key="1">
    <citation type="submission" date="2022-02" db="EMBL/GenBank/DDBJ databases">
        <title>Atlantic sturgeon de novo genome assembly.</title>
        <authorList>
            <person name="Stock M."/>
            <person name="Klopp C."/>
            <person name="Guiguen Y."/>
            <person name="Cabau C."/>
            <person name="Parinello H."/>
            <person name="Santidrian Yebra-Pimentel E."/>
            <person name="Kuhl H."/>
            <person name="Dirks R.P."/>
            <person name="Guessner J."/>
            <person name="Wuertz S."/>
            <person name="Du K."/>
            <person name="Schartl M."/>
        </authorList>
    </citation>
    <scope>NUCLEOTIDE SEQUENCE</scope>
    <source>
        <strain evidence="1">STURGEONOMICS-FGT-2020</strain>
        <tissue evidence="1">Whole blood</tissue>
    </source>
</reference>